<keyword evidence="1" id="KW-0472">Membrane</keyword>
<keyword evidence="1" id="KW-1133">Transmembrane helix</keyword>
<evidence type="ECO:0000256" key="1">
    <source>
        <dbReference type="SAM" id="Phobius"/>
    </source>
</evidence>
<dbReference type="RefSeq" id="WP_310375087.1">
    <property type="nucleotide sequence ID" value="NZ_JAVDXT010000003.1"/>
</dbReference>
<dbReference type="EMBL" id="JAVDXT010000003">
    <property type="protein sequence ID" value="MDR7378807.1"/>
    <property type="molecule type" value="Genomic_DNA"/>
</dbReference>
<accession>A0ABU2CBT9</accession>
<proteinExistence type="predicted"/>
<evidence type="ECO:0000313" key="2">
    <source>
        <dbReference type="EMBL" id="MDR7378807.1"/>
    </source>
</evidence>
<protein>
    <recommendedName>
        <fullName evidence="4">Amino acid transport protein</fullName>
    </recommendedName>
</protein>
<evidence type="ECO:0000313" key="3">
    <source>
        <dbReference type="Proteomes" id="UP001180487"/>
    </source>
</evidence>
<evidence type="ECO:0008006" key="4">
    <source>
        <dbReference type="Google" id="ProtNLM"/>
    </source>
</evidence>
<feature type="transmembrane region" description="Helical" evidence="1">
    <location>
        <begin position="16"/>
        <end position="34"/>
    </location>
</feature>
<reference evidence="2 3" key="1">
    <citation type="submission" date="2023-07" db="EMBL/GenBank/DDBJ databases">
        <title>Sorghum-associated microbial communities from plants grown in Nebraska, USA.</title>
        <authorList>
            <person name="Schachtman D."/>
        </authorList>
    </citation>
    <scope>NUCLEOTIDE SEQUENCE [LARGE SCALE GENOMIC DNA]</scope>
    <source>
        <strain evidence="2 3">BE313</strain>
    </source>
</reference>
<keyword evidence="1" id="KW-0812">Transmembrane</keyword>
<feature type="transmembrane region" description="Helical" evidence="1">
    <location>
        <begin position="54"/>
        <end position="78"/>
    </location>
</feature>
<gene>
    <name evidence="2" type="ORF">J2X19_003501</name>
</gene>
<keyword evidence="3" id="KW-1185">Reference proteome</keyword>
<sequence>MNDLNALQSMGLTLPSPAYILGAIIFGLVGFAAFRQGRKASRRDLSFAGLGLMLYPYAVAQTWLLWLVGAALTAWVVWKWN</sequence>
<dbReference type="Proteomes" id="UP001180487">
    <property type="component" value="Unassembled WGS sequence"/>
</dbReference>
<name>A0ABU2CBT9_9BURK</name>
<organism evidence="2 3">
    <name type="scientific">Rhodoferax ferrireducens</name>
    <dbReference type="NCBI Taxonomy" id="192843"/>
    <lineage>
        <taxon>Bacteria</taxon>
        <taxon>Pseudomonadati</taxon>
        <taxon>Pseudomonadota</taxon>
        <taxon>Betaproteobacteria</taxon>
        <taxon>Burkholderiales</taxon>
        <taxon>Comamonadaceae</taxon>
        <taxon>Rhodoferax</taxon>
    </lineage>
</organism>
<comment type="caution">
    <text evidence="2">The sequence shown here is derived from an EMBL/GenBank/DDBJ whole genome shotgun (WGS) entry which is preliminary data.</text>
</comment>